<protein>
    <recommendedName>
        <fullName evidence="3">Apple domain-containing protein</fullName>
    </recommendedName>
</protein>
<evidence type="ECO:0000256" key="2">
    <source>
        <dbReference type="SAM" id="SignalP"/>
    </source>
</evidence>
<dbReference type="InParanoid" id="A0A1Y2M0F2"/>
<keyword evidence="5" id="KW-1185">Reference proteome</keyword>
<feature type="chain" id="PRO_5012802113" description="Apple domain-containing protein" evidence="2">
    <location>
        <begin position="21"/>
        <end position="393"/>
    </location>
</feature>
<feature type="domain" description="Apple" evidence="3">
    <location>
        <begin position="152"/>
        <end position="192"/>
    </location>
</feature>
<feature type="domain" description="Apple" evidence="3">
    <location>
        <begin position="263"/>
        <end position="303"/>
    </location>
</feature>
<evidence type="ECO:0000259" key="3">
    <source>
        <dbReference type="Pfam" id="PF14295"/>
    </source>
</evidence>
<dbReference type="EMBL" id="KZ107845">
    <property type="protein sequence ID" value="OSS48708.1"/>
    <property type="molecule type" value="Genomic_DNA"/>
</dbReference>
<evidence type="ECO:0000313" key="5">
    <source>
        <dbReference type="Proteomes" id="UP000193240"/>
    </source>
</evidence>
<evidence type="ECO:0000313" key="4">
    <source>
        <dbReference type="EMBL" id="OSS48708.1"/>
    </source>
</evidence>
<dbReference type="Proteomes" id="UP000193240">
    <property type="component" value="Unassembled WGS sequence"/>
</dbReference>
<dbReference type="Gene3D" id="3.50.4.10">
    <property type="entry name" value="Hepatocyte Growth Factor"/>
    <property type="match status" value="3"/>
</dbReference>
<evidence type="ECO:0000256" key="1">
    <source>
        <dbReference type="SAM" id="MobiDB-lite"/>
    </source>
</evidence>
<reference evidence="4 5" key="1">
    <citation type="journal article" date="2017" name="Genome Announc.">
        <title>Genome sequence of the saprophytic ascomycete Epicoccum nigrum ICMP 19927 strain isolated from New Zealand.</title>
        <authorList>
            <person name="Fokin M."/>
            <person name="Fleetwood D."/>
            <person name="Weir B.S."/>
            <person name="Villas-Boas S.G."/>
        </authorList>
    </citation>
    <scope>NUCLEOTIDE SEQUENCE [LARGE SCALE GENOMIC DNA]</scope>
    <source>
        <strain evidence="4 5">ICMP 19927</strain>
    </source>
</reference>
<feature type="domain" description="Apple" evidence="3">
    <location>
        <begin position="60"/>
        <end position="103"/>
    </location>
</feature>
<feature type="compositionally biased region" description="Low complexity" evidence="1">
    <location>
        <begin position="215"/>
        <end position="230"/>
    </location>
</feature>
<keyword evidence="2" id="KW-0732">Signal</keyword>
<dbReference type="PANTHER" id="PTHR33946:SF4">
    <property type="entry name" value="COAGULATION FACTOR XI"/>
    <property type="match status" value="1"/>
</dbReference>
<sequence>MSVKIILATSALAASSLVSAVVLPIRQAPSSEQTCADQTTGYKYITRLASNVQYEVICGADYYGSDLADGIKWPGSFEGCLAECDANTECKAVSWANGPCYLKGGAPTLVSGNDAVWAAMKNPAPTCDGDINSNGASYITSAGDFEIMCGWDYAGNDLPTSKRVDSFADCIELCAADQQCVDVSYEYGACYPKSAASNLIAKDSIWTAKFSGSRTGPSPSPVASSSATTPTPTPEVPKAITCAGENNDNGKQYRNFEVQCGNDHGGADIGAVPVTTTFEECMDACEENGECVAVSWVWGTCYMKSAANPGQTGVEHVWGAVRPTRVASSSVAVEPTVTPSASSGASVVPEMTSSIEFSSSVTPIPTPTESSTLVTVTSSSIVPTITVLPTIVL</sequence>
<name>A0A1Y2M0F2_EPING</name>
<feature type="signal peptide" evidence="2">
    <location>
        <begin position="1"/>
        <end position="20"/>
    </location>
</feature>
<accession>A0A1Y2M0F2</accession>
<dbReference type="PANTHER" id="PTHR33946">
    <property type="match status" value="1"/>
</dbReference>
<feature type="region of interest" description="Disordered" evidence="1">
    <location>
        <begin position="212"/>
        <end position="244"/>
    </location>
</feature>
<organism evidence="4 5">
    <name type="scientific">Epicoccum nigrum</name>
    <name type="common">Soil fungus</name>
    <name type="synonym">Epicoccum purpurascens</name>
    <dbReference type="NCBI Taxonomy" id="105696"/>
    <lineage>
        <taxon>Eukaryota</taxon>
        <taxon>Fungi</taxon>
        <taxon>Dikarya</taxon>
        <taxon>Ascomycota</taxon>
        <taxon>Pezizomycotina</taxon>
        <taxon>Dothideomycetes</taxon>
        <taxon>Pleosporomycetidae</taxon>
        <taxon>Pleosporales</taxon>
        <taxon>Pleosporineae</taxon>
        <taxon>Didymellaceae</taxon>
        <taxon>Epicoccum</taxon>
    </lineage>
</organism>
<proteinExistence type="predicted"/>
<dbReference type="Pfam" id="PF14295">
    <property type="entry name" value="PAN_4"/>
    <property type="match status" value="3"/>
</dbReference>
<dbReference type="AlphaFoldDB" id="A0A1Y2M0F2"/>
<dbReference type="InterPro" id="IPR003609">
    <property type="entry name" value="Pan_app"/>
</dbReference>
<dbReference type="OMA" id="TICGNDY"/>
<gene>
    <name evidence="4" type="ORF">B5807_06814</name>
</gene>